<sequence>MDLLSQLMKHFSIRTGVFYSGHLCGISSFQAEHHNRGHLHVLNAGELILTSANEKAQKLTEPCIVYLPNNTPHRIEGSEETELVCANVDYRGGQINPLLSVLPDVVVIPFNAVPNLTPLLDMLSSEARGNGIGQEFLLDKLSDTLMALIFRYLIEEKQIEHGLFAALVHPRLAPVMTAIHQLPARHFHLNELASLAAMSRTQFIETFKQTVGETPGDYVQKWRVSIAQSLLLQNKPLNWVSDEVGYNSYSGFSRAFQNVSGMSPRQWIQSQKENELKAS</sequence>
<dbReference type="Pfam" id="PF12852">
    <property type="entry name" value="Cupin_6"/>
    <property type="match status" value="1"/>
</dbReference>
<dbReference type="PANTHER" id="PTHR46796:SF7">
    <property type="entry name" value="ARAC FAMILY TRANSCRIPTIONAL REGULATOR"/>
    <property type="match status" value="1"/>
</dbReference>
<organism evidence="6 7">
    <name type="scientific">Vibrio owensii CAIM 1854 = LMG 25443</name>
    <dbReference type="NCBI Taxonomy" id="1229493"/>
    <lineage>
        <taxon>Bacteria</taxon>
        <taxon>Pseudomonadati</taxon>
        <taxon>Pseudomonadota</taxon>
        <taxon>Gammaproteobacteria</taxon>
        <taxon>Vibrionales</taxon>
        <taxon>Vibrionaceae</taxon>
        <taxon>Vibrio</taxon>
    </lineage>
</organism>
<keyword evidence="4" id="KW-0804">Transcription</keyword>
<dbReference type="GO" id="GO:0003700">
    <property type="term" value="F:DNA-binding transcription factor activity"/>
    <property type="evidence" value="ECO:0007669"/>
    <property type="project" value="InterPro"/>
</dbReference>
<comment type="caution">
    <text evidence="6">The sequence shown here is derived from an EMBL/GenBank/DDBJ whole genome shotgun (WGS) entry which is preliminary data.</text>
</comment>
<protein>
    <submittedName>
        <fullName evidence="6">Cupin</fullName>
    </submittedName>
</protein>
<dbReference type="SMART" id="SM00342">
    <property type="entry name" value="HTH_ARAC"/>
    <property type="match status" value="1"/>
</dbReference>
<name>A0A0C1Z6Z5_9VIBR</name>
<evidence type="ECO:0000256" key="4">
    <source>
        <dbReference type="ARBA" id="ARBA00023163"/>
    </source>
</evidence>
<dbReference type="Gene3D" id="1.10.10.60">
    <property type="entry name" value="Homeodomain-like"/>
    <property type="match status" value="2"/>
</dbReference>
<dbReference type="PATRIC" id="fig|1229493.5.peg.2606"/>
<dbReference type="Proteomes" id="UP000031586">
    <property type="component" value="Unassembled WGS sequence"/>
</dbReference>
<reference evidence="6 7" key="1">
    <citation type="submission" date="2014-07" db="EMBL/GenBank/DDBJ databases">
        <title>Unique and conserved regions in Vibrio harveyi and related species in comparison with the shrimp pathogen Vibrio harveyi CAIM 1792.</title>
        <authorList>
            <person name="Espinoza-Valles I."/>
            <person name="Vora G."/>
            <person name="Leekitcharoenphon P."/>
            <person name="Ussery D."/>
            <person name="Hoj L."/>
            <person name="Gomez-Gil B."/>
        </authorList>
    </citation>
    <scope>NUCLEOTIDE SEQUENCE [LARGE SCALE GENOMIC DNA]</scope>
    <source>
        <strain evidence="7">CAIM 1854 / LMG 25443</strain>
    </source>
</reference>
<dbReference type="GO" id="GO:0043565">
    <property type="term" value="F:sequence-specific DNA binding"/>
    <property type="evidence" value="ECO:0007669"/>
    <property type="project" value="InterPro"/>
</dbReference>
<keyword evidence="1" id="KW-0805">Transcription regulation</keyword>
<proteinExistence type="predicted"/>
<feature type="domain" description="HTH araC/xylS-type" evidence="5">
    <location>
        <begin position="173"/>
        <end position="270"/>
    </location>
</feature>
<dbReference type="InterPro" id="IPR032783">
    <property type="entry name" value="AraC_lig"/>
</dbReference>
<evidence type="ECO:0000259" key="5">
    <source>
        <dbReference type="PROSITE" id="PS01124"/>
    </source>
</evidence>
<keyword evidence="3" id="KW-0010">Activator</keyword>
<dbReference type="PROSITE" id="PS01124">
    <property type="entry name" value="HTH_ARAC_FAMILY_2"/>
    <property type="match status" value="1"/>
</dbReference>
<dbReference type="PANTHER" id="PTHR46796">
    <property type="entry name" value="HTH-TYPE TRANSCRIPTIONAL ACTIVATOR RHAS-RELATED"/>
    <property type="match status" value="1"/>
</dbReference>
<dbReference type="EMBL" id="JPRD01000028">
    <property type="protein sequence ID" value="KIF51904.1"/>
    <property type="molecule type" value="Genomic_DNA"/>
</dbReference>
<dbReference type="InterPro" id="IPR018062">
    <property type="entry name" value="HTH_AraC-typ_CS"/>
</dbReference>
<dbReference type="Pfam" id="PF12833">
    <property type="entry name" value="HTH_18"/>
    <property type="match status" value="1"/>
</dbReference>
<dbReference type="PROSITE" id="PS00041">
    <property type="entry name" value="HTH_ARAC_FAMILY_1"/>
    <property type="match status" value="1"/>
</dbReference>
<evidence type="ECO:0000313" key="6">
    <source>
        <dbReference type="EMBL" id="KIF51904.1"/>
    </source>
</evidence>
<evidence type="ECO:0000256" key="3">
    <source>
        <dbReference type="ARBA" id="ARBA00023159"/>
    </source>
</evidence>
<dbReference type="SUPFAM" id="SSF51215">
    <property type="entry name" value="Regulatory protein AraC"/>
    <property type="match status" value="1"/>
</dbReference>
<evidence type="ECO:0000256" key="1">
    <source>
        <dbReference type="ARBA" id="ARBA00023015"/>
    </source>
</evidence>
<accession>A0A0C1Z6Z5</accession>
<gene>
    <name evidence="6" type="ORF">H735_17270</name>
</gene>
<dbReference type="SUPFAM" id="SSF46689">
    <property type="entry name" value="Homeodomain-like"/>
    <property type="match status" value="2"/>
</dbReference>
<dbReference type="InterPro" id="IPR050204">
    <property type="entry name" value="AraC_XylS_family_regulators"/>
</dbReference>
<evidence type="ECO:0000313" key="7">
    <source>
        <dbReference type="Proteomes" id="UP000031586"/>
    </source>
</evidence>
<dbReference type="InterPro" id="IPR037923">
    <property type="entry name" value="HTH-like"/>
</dbReference>
<keyword evidence="2" id="KW-0238">DNA-binding</keyword>
<evidence type="ECO:0000256" key="2">
    <source>
        <dbReference type="ARBA" id="ARBA00023125"/>
    </source>
</evidence>
<dbReference type="InterPro" id="IPR018060">
    <property type="entry name" value="HTH_AraC"/>
</dbReference>
<dbReference type="RefSeq" id="WP_020196332.1">
    <property type="nucleotide sequence ID" value="NZ_BAOH01000051.1"/>
</dbReference>
<dbReference type="InterPro" id="IPR009057">
    <property type="entry name" value="Homeodomain-like_sf"/>
</dbReference>
<dbReference type="AlphaFoldDB" id="A0A0C1Z6Z5"/>